<reference evidence="8 9" key="1">
    <citation type="journal article" date="2014" name="PLoS ONE">
        <title>Physiological and genomic features of a novel sulfur-oxidizing gammaproteobacterium belonging to a previously uncultivated symbiotic lineage isolated from a hydrothermal vent.</title>
        <authorList>
            <person name="Nunoura T."/>
            <person name="Takaki Y."/>
            <person name="Kazama H."/>
            <person name="Kakuta J."/>
            <person name="Shimamura S."/>
            <person name="Makita H."/>
            <person name="Hirai M."/>
            <person name="Miyazaki M."/>
            <person name="Takai K."/>
        </authorList>
    </citation>
    <scope>NUCLEOTIDE SEQUENCE [LARGE SCALE GENOMIC DNA]</scope>
    <source>
        <strain evidence="8 9">Hiromi1</strain>
    </source>
</reference>
<comment type="subcellular location">
    <subcellularLocation>
        <location evidence="1 6">Cell membrane</location>
        <topology evidence="1 6">Multi-pass membrane protein</topology>
    </subcellularLocation>
</comment>
<proteinExistence type="inferred from homology"/>
<evidence type="ECO:0000256" key="1">
    <source>
        <dbReference type="ARBA" id="ARBA00004651"/>
    </source>
</evidence>
<dbReference type="Pfam" id="PF09335">
    <property type="entry name" value="VTT_dom"/>
    <property type="match status" value="1"/>
</dbReference>
<keyword evidence="3 6" id="KW-0812">Transmembrane</keyword>
<sequence>MKSNPKLLRILVVLMLTLGVALTAIYRDRLDVKQLGFWLDGAGWAGPILFMLLYALATLLFFPGSILTLAGGALFGPVAGTVYNLTGATLGAALAFLLARYLARDWVEAKAAGRLRQLKEGVEREGWHFVAFVRLVPLFPFNLLNYALGLTRIPFIQYTVASGLFMLPGALAYTWLGYAGREALSGNRAAVQQGLIALSLLASVIYLSRWLSRRRGKKET</sequence>
<dbReference type="PANTHER" id="PTHR12677:SF59">
    <property type="entry name" value="GOLGI APPARATUS MEMBRANE PROTEIN TVP38-RELATED"/>
    <property type="match status" value="1"/>
</dbReference>
<dbReference type="InterPro" id="IPR015414">
    <property type="entry name" value="TMEM64"/>
</dbReference>
<dbReference type="RefSeq" id="WP_041067489.1">
    <property type="nucleotide sequence ID" value="NZ_AP012273.1"/>
</dbReference>
<comment type="similarity">
    <text evidence="6">Belongs to the TVP38/TMEM64 family.</text>
</comment>
<feature type="transmembrane region" description="Helical" evidence="6">
    <location>
        <begin position="190"/>
        <end position="208"/>
    </location>
</feature>
<keyword evidence="2 6" id="KW-1003">Cell membrane</keyword>
<name>A0A7U6GJ25_9GAMM</name>
<keyword evidence="5 6" id="KW-0472">Membrane</keyword>
<evidence type="ECO:0000256" key="6">
    <source>
        <dbReference type="RuleBase" id="RU366058"/>
    </source>
</evidence>
<evidence type="ECO:0000256" key="4">
    <source>
        <dbReference type="ARBA" id="ARBA00022989"/>
    </source>
</evidence>
<dbReference type="InterPro" id="IPR032816">
    <property type="entry name" value="VTT_dom"/>
</dbReference>
<dbReference type="OrthoDB" id="9800167at2"/>
<dbReference type="KEGG" id="tbn:TBH_C1617"/>
<evidence type="ECO:0000256" key="3">
    <source>
        <dbReference type="ARBA" id="ARBA00022692"/>
    </source>
</evidence>
<feature type="transmembrane region" description="Helical" evidence="6">
    <location>
        <begin position="82"/>
        <end position="103"/>
    </location>
</feature>
<dbReference type="AlphaFoldDB" id="A0A7U6GJ25"/>
<evidence type="ECO:0000256" key="5">
    <source>
        <dbReference type="ARBA" id="ARBA00023136"/>
    </source>
</evidence>
<dbReference type="PANTHER" id="PTHR12677">
    <property type="entry name" value="GOLGI APPARATUS MEMBRANE PROTEIN TVP38-RELATED"/>
    <property type="match status" value="1"/>
</dbReference>
<feature type="transmembrane region" description="Helical" evidence="6">
    <location>
        <begin position="47"/>
        <end position="70"/>
    </location>
</feature>
<evidence type="ECO:0000259" key="7">
    <source>
        <dbReference type="Pfam" id="PF09335"/>
    </source>
</evidence>
<evidence type="ECO:0000313" key="9">
    <source>
        <dbReference type="Proteomes" id="UP000031631"/>
    </source>
</evidence>
<dbReference type="GO" id="GO:0005886">
    <property type="term" value="C:plasma membrane"/>
    <property type="evidence" value="ECO:0007669"/>
    <property type="project" value="UniProtKB-SubCell"/>
</dbReference>
<gene>
    <name evidence="8" type="ORF">TBH_C1617</name>
</gene>
<evidence type="ECO:0000313" key="8">
    <source>
        <dbReference type="EMBL" id="BAO44534.1"/>
    </source>
</evidence>
<feature type="domain" description="VTT" evidence="7">
    <location>
        <begin position="62"/>
        <end position="178"/>
    </location>
</feature>
<keyword evidence="9" id="KW-1185">Reference proteome</keyword>
<protein>
    <recommendedName>
        <fullName evidence="6">TVP38/TMEM64 family membrane protein</fullName>
    </recommendedName>
</protein>
<feature type="transmembrane region" description="Helical" evidence="6">
    <location>
        <begin position="126"/>
        <end position="148"/>
    </location>
</feature>
<feature type="transmembrane region" description="Helical" evidence="6">
    <location>
        <begin position="155"/>
        <end position="178"/>
    </location>
</feature>
<keyword evidence="4 6" id="KW-1133">Transmembrane helix</keyword>
<accession>A0A7U6GJ25</accession>
<dbReference type="Proteomes" id="UP000031631">
    <property type="component" value="Chromosome"/>
</dbReference>
<dbReference type="EMBL" id="AP012273">
    <property type="protein sequence ID" value="BAO44534.1"/>
    <property type="molecule type" value="Genomic_DNA"/>
</dbReference>
<evidence type="ECO:0000256" key="2">
    <source>
        <dbReference type="ARBA" id="ARBA00022475"/>
    </source>
</evidence>
<organism evidence="8 9">
    <name type="scientific">Thiolapillus brandeum</name>
    <dbReference type="NCBI Taxonomy" id="1076588"/>
    <lineage>
        <taxon>Bacteria</taxon>
        <taxon>Pseudomonadati</taxon>
        <taxon>Pseudomonadota</taxon>
        <taxon>Gammaproteobacteria</taxon>
        <taxon>Chromatiales</taxon>
        <taxon>Sedimenticolaceae</taxon>
        <taxon>Thiolapillus</taxon>
    </lineage>
</organism>